<keyword evidence="4" id="KW-1185">Reference proteome</keyword>
<feature type="region of interest" description="Disordered" evidence="2">
    <location>
        <begin position="524"/>
        <end position="545"/>
    </location>
</feature>
<feature type="compositionally biased region" description="Basic and acidic residues" evidence="2">
    <location>
        <begin position="524"/>
        <end position="537"/>
    </location>
</feature>
<dbReference type="SUPFAM" id="SSF54928">
    <property type="entry name" value="RNA-binding domain, RBD"/>
    <property type="match status" value="1"/>
</dbReference>
<sequence length="701" mass="80213">MKLKGSRQRPRGSSSTNRDEYQPFLSQPTLYIPNPPPTVKLQSIAAALNGYGTSIHSIFFISVRQRPRLGKFSGRSMRRRWVRVEFPSTEMAEQAYVTLHRKPIPGVSPQVLFNFRFTPYFPSVPCDVVAAPASAGSSRKRLGPRRDTLEAPSGTCPEARNVDVIPPVMVNGLEQDPTDVECSSSLNPPAKKHKYIRGTVEYRSLLEALKLDNEYESVGSNISQEPEQTDGYLDTPKRVLYPIYEDPEGECEEDVDVCSDTESLIEMAHKFNALAETQHELDSASITAEPEQLPVPALKSDPPTPTRSLRCTSSNILAFAEAVPKVVHTPAERENSQGYQQTVTSPEAQDLIDSQTSTINSLRKDFHDLLRAADSQTLIIEGLRNLIRQLEWDKADLVGMVESAREHGTRQMKLLQVQVEEMETRMGFMEARLNLAETKCRILEMNGKRVNGESLSEEVEQRELPELEASCQRFADMIAHDAHHKHLAARRERVRLREKLIIEQARRLREQEERRQIVIQEEAARKAHETEDRQRREKDRRRKLRREQAEARERKRCRERDIERWGKGEWTSSSALERFKLVLAEFETIPYADDQPLTTGAVPWPILTDPFELDSEDSGDALEELEWAMVETFFKEVVNLVDGPEYRSLLERTNLAFHPDRWKARRLLDTVVNEDVRGWLETKGNMVAQAVTPLWRESKRG</sequence>
<dbReference type="InterPro" id="IPR035979">
    <property type="entry name" value="RBD_domain_sf"/>
</dbReference>
<dbReference type="Proteomes" id="UP001437256">
    <property type="component" value="Unassembled WGS sequence"/>
</dbReference>
<feature type="region of interest" description="Disordered" evidence="2">
    <location>
        <begin position="281"/>
        <end position="307"/>
    </location>
</feature>
<feature type="coiled-coil region" evidence="1">
    <location>
        <begin position="412"/>
        <end position="439"/>
    </location>
</feature>
<evidence type="ECO:0000313" key="3">
    <source>
        <dbReference type="EMBL" id="KAL0071076.1"/>
    </source>
</evidence>
<evidence type="ECO:0000256" key="1">
    <source>
        <dbReference type="SAM" id="Coils"/>
    </source>
</evidence>
<feature type="compositionally biased region" description="Polar residues" evidence="2">
    <location>
        <begin position="336"/>
        <end position="351"/>
    </location>
</feature>
<proteinExistence type="predicted"/>
<name>A0ABR3AAU1_9AGAR</name>
<reference evidence="3 4" key="1">
    <citation type="submission" date="2024-05" db="EMBL/GenBank/DDBJ databases">
        <title>A draft genome resource for the thread blight pathogen Marasmius tenuissimus strain MS-2.</title>
        <authorList>
            <person name="Yulfo-Soto G.E."/>
            <person name="Baruah I.K."/>
            <person name="Amoako-Attah I."/>
            <person name="Bukari Y."/>
            <person name="Meinhardt L.W."/>
            <person name="Bailey B.A."/>
            <person name="Cohen S.P."/>
        </authorList>
    </citation>
    <scope>NUCLEOTIDE SEQUENCE [LARGE SCALE GENOMIC DNA]</scope>
    <source>
        <strain evidence="3 4">MS-2</strain>
    </source>
</reference>
<gene>
    <name evidence="3" type="ORF">AAF712_001634</name>
</gene>
<dbReference type="EMBL" id="JBBXMP010000004">
    <property type="protein sequence ID" value="KAL0071076.1"/>
    <property type="molecule type" value="Genomic_DNA"/>
</dbReference>
<keyword evidence="1" id="KW-0175">Coiled coil</keyword>
<feature type="region of interest" description="Disordered" evidence="2">
    <location>
        <begin position="1"/>
        <end position="21"/>
    </location>
</feature>
<comment type="caution">
    <text evidence="3">The sequence shown here is derived from an EMBL/GenBank/DDBJ whole genome shotgun (WGS) entry which is preliminary data.</text>
</comment>
<organism evidence="3 4">
    <name type="scientific">Marasmius tenuissimus</name>
    <dbReference type="NCBI Taxonomy" id="585030"/>
    <lineage>
        <taxon>Eukaryota</taxon>
        <taxon>Fungi</taxon>
        <taxon>Dikarya</taxon>
        <taxon>Basidiomycota</taxon>
        <taxon>Agaricomycotina</taxon>
        <taxon>Agaricomycetes</taxon>
        <taxon>Agaricomycetidae</taxon>
        <taxon>Agaricales</taxon>
        <taxon>Marasmiineae</taxon>
        <taxon>Marasmiaceae</taxon>
        <taxon>Marasmius</taxon>
    </lineage>
</organism>
<protein>
    <submittedName>
        <fullName evidence="3">Uncharacterized protein</fullName>
    </submittedName>
</protein>
<feature type="compositionally biased region" description="Basic residues" evidence="2">
    <location>
        <begin position="1"/>
        <end position="10"/>
    </location>
</feature>
<feature type="region of interest" description="Disordered" evidence="2">
    <location>
        <begin position="135"/>
        <end position="160"/>
    </location>
</feature>
<accession>A0ABR3AAU1</accession>
<evidence type="ECO:0000313" key="4">
    <source>
        <dbReference type="Proteomes" id="UP001437256"/>
    </source>
</evidence>
<evidence type="ECO:0000256" key="2">
    <source>
        <dbReference type="SAM" id="MobiDB-lite"/>
    </source>
</evidence>
<feature type="region of interest" description="Disordered" evidence="2">
    <location>
        <begin position="331"/>
        <end position="351"/>
    </location>
</feature>